<name>A0AAU7XEK5_9HYPH</name>
<dbReference type="PROSITE" id="PS50931">
    <property type="entry name" value="HTH_LYSR"/>
    <property type="match status" value="1"/>
</dbReference>
<gene>
    <name evidence="3" type="ORF">ABS361_06155</name>
</gene>
<evidence type="ECO:0000256" key="1">
    <source>
        <dbReference type="SAM" id="MobiDB-lite"/>
    </source>
</evidence>
<protein>
    <submittedName>
        <fullName evidence="3">LysR family transcriptional regulator</fullName>
    </submittedName>
</protein>
<dbReference type="SUPFAM" id="SSF46785">
    <property type="entry name" value="Winged helix' DNA-binding domain"/>
    <property type="match status" value="1"/>
</dbReference>
<dbReference type="KEGG" id="mflg:ABS361_06155"/>
<dbReference type="InterPro" id="IPR036390">
    <property type="entry name" value="WH_DNA-bd_sf"/>
</dbReference>
<dbReference type="Pfam" id="PF00126">
    <property type="entry name" value="HTH_1"/>
    <property type="match status" value="1"/>
</dbReference>
<dbReference type="AlphaFoldDB" id="A0AAU7XEK5"/>
<dbReference type="Gene3D" id="1.10.10.10">
    <property type="entry name" value="Winged helix-like DNA-binding domain superfamily/Winged helix DNA-binding domain"/>
    <property type="match status" value="1"/>
</dbReference>
<dbReference type="RefSeq" id="WP_407050931.1">
    <property type="nucleotide sequence ID" value="NZ_CP158568.1"/>
</dbReference>
<feature type="domain" description="HTH lysR-type" evidence="2">
    <location>
        <begin position="1"/>
        <end position="58"/>
    </location>
</feature>
<reference evidence="3" key="1">
    <citation type="submission" date="2024-06" db="EMBL/GenBank/DDBJ databases">
        <title>Methylostella associata gen. nov., sp. nov., a novel Ancalomicrobiaceae-affiliated facultatively methylotrophic bacteria that feed on methanotrophs of the genus Methylococcus.</title>
        <authorList>
            <person name="Saltykova V."/>
            <person name="Danilova O.V."/>
            <person name="Oshkin I.Y."/>
            <person name="Belova S.E."/>
            <person name="Pimenov N.V."/>
            <person name="Dedysh S.N."/>
        </authorList>
    </citation>
    <scope>NUCLEOTIDE SEQUENCE</scope>
    <source>
        <strain evidence="3">S20</strain>
    </source>
</reference>
<dbReference type="InterPro" id="IPR036388">
    <property type="entry name" value="WH-like_DNA-bd_sf"/>
</dbReference>
<proteinExistence type="predicted"/>
<feature type="region of interest" description="Disordered" evidence="1">
    <location>
        <begin position="79"/>
        <end position="105"/>
    </location>
</feature>
<dbReference type="InterPro" id="IPR000847">
    <property type="entry name" value="LysR_HTH_N"/>
</dbReference>
<organism evidence="3">
    <name type="scientific">Methyloraptor flagellatus</name>
    <dbReference type="NCBI Taxonomy" id="3162530"/>
    <lineage>
        <taxon>Bacteria</taxon>
        <taxon>Pseudomonadati</taxon>
        <taxon>Pseudomonadota</taxon>
        <taxon>Alphaproteobacteria</taxon>
        <taxon>Hyphomicrobiales</taxon>
        <taxon>Ancalomicrobiaceae</taxon>
        <taxon>Methyloraptor</taxon>
    </lineage>
</organism>
<accession>A0AAU7XEK5</accession>
<feature type="compositionally biased region" description="Basic residues" evidence="1">
    <location>
        <begin position="95"/>
        <end position="105"/>
    </location>
</feature>
<dbReference type="EMBL" id="CP158568">
    <property type="protein sequence ID" value="XBY45836.1"/>
    <property type="molecule type" value="Genomic_DNA"/>
</dbReference>
<sequence length="105" mass="11293">MDTAALVTCDIVLAERSFRGAARKLGRPVATVASAVRRIEADLSVDLVQGEGNSLSITLEARRLADTFARLRDGVLTMFGTEDGATPRPTPLCAGRRRPPCRSPR</sequence>
<dbReference type="GO" id="GO:0003700">
    <property type="term" value="F:DNA-binding transcription factor activity"/>
    <property type="evidence" value="ECO:0007669"/>
    <property type="project" value="InterPro"/>
</dbReference>
<evidence type="ECO:0000259" key="2">
    <source>
        <dbReference type="PROSITE" id="PS50931"/>
    </source>
</evidence>
<evidence type="ECO:0000313" key="3">
    <source>
        <dbReference type="EMBL" id="XBY45836.1"/>
    </source>
</evidence>